<gene>
    <name evidence="3" type="ORF">SAMN02745117_01146</name>
</gene>
<dbReference type="RefSeq" id="WP_073355653.1">
    <property type="nucleotide sequence ID" value="NZ_FQUZ01000010.1"/>
</dbReference>
<accession>A0A1M4XX05</accession>
<dbReference type="InterPro" id="IPR003423">
    <property type="entry name" value="OMP_efflux"/>
</dbReference>
<dbReference type="EMBL" id="FQUZ01000010">
    <property type="protein sequence ID" value="SHE97975.1"/>
    <property type="molecule type" value="Genomic_DNA"/>
</dbReference>
<sequence length="488" mass="51932">MPVLLRPHWPLRLPASLCLVSLAALLAGCAATAPHPAPRLDLPTAFAHEQGWLATSALEQAPPDTLHAHWWQVYADPALDALLQQVTQDNATLEQASAQWRQAEAAVAAARASRYPQLDGDASASRSGDSDSRAQSRLASTLSIGWLPDLWGRTALQTQASAAQAQAAAANLAATQLALQLTAAEQYTSLRRLALDARLLEQTLAAYARSLSLTQNQYDAGLVARADVIQAQIQHESVRNQMATNQQQQALARNALALLAGTTAAQWGWKLPDDAPLPEPPAIPRQLVASLLLQRPDIAAASQSVAAANARLGVAQTAWLPDIRLNASAGLQGSGWSQFIESPLRVWSLGPTLAASLFDGGSRRAATAQAQADYDAQAAAWRAAVLQAVQEVEDALASAQWLHTRQAHQQQLLQLSRDNLRVVQNQYEAGMVSYLDVVTAQNLALTSQRSALELQAQRLQASMQLVAALGGGWQGRAATSTVALTPGS</sequence>
<keyword evidence="2" id="KW-0732">Signal</keyword>
<dbReference type="Pfam" id="PF02321">
    <property type="entry name" value="OEP"/>
    <property type="match status" value="2"/>
</dbReference>
<dbReference type="InterPro" id="IPR010131">
    <property type="entry name" value="MdtP/NodT-like"/>
</dbReference>
<keyword evidence="2" id="KW-0564">Palmitate</keyword>
<keyword evidence="2" id="KW-0812">Transmembrane</keyword>
<proteinExistence type="inferred from homology"/>
<dbReference type="OrthoDB" id="9770517at2"/>
<keyword evidence="2" id="KW-0472">Membrane</keyword>
<dbReference type="STRING" id="1122156.SAMN02745117_01146"/>
<evidence type="ECO:0000256" key="2">
    <source>
        <dbReference type="RuleBase" id="RU362097"/>
    </source>
</evidence>
<dbReference type="GO" id="GO:0005886">
    <property type="term" value="C:plasma membrane"/>
    <property type="evidence" value="ECO:0007669"/>
    <property type="project" value="UniProtKB-SubCell"/>
</dbReference>
<feature type="signal peptide" evidence="2">
    <location>
        <begin position="1"/>
        <end position="26"/>
    </location>
</feature>
<comment type="subcellular location">
    <subcellularLocation>
        <location evidence="2">Cell membrane</location>
        <topology evidence="2">Lipid-anchor</topology>
    </subcellularLocation>
</comment>
<keyword evidence="2" id="KW-1134">Transmembrane beta strand</keyword>
<dbReference type="GO" id="GO:0015562">
    <property type="term" value="F:efflux transmembrane transporter activity"/>
    <property type="evidence" value="ECO:0007669"/>
    <property type="project" value="InterPro"/>
</dbReference>
<name>A0A1M4XX05_9BURK</name>
<dbReference type="SUPFAM" id="SSF56954">
    <property type="entry name" value="Outer membrane efflux proteins (OEP)"/>
    <property type="match status" value="1"/>
</dbReference>
<dbReference type="Proteomes" id="UP000184327">
    <property type="component" value="Unassembled WGS sequence"/>
</dbReference>
<evidence type="ECO:0000313" key="4">
    <source>
        <dbReference type="Proteomes" id="UP000184327"/>
    </source>
</evidence>
<evidence type="ECO:0000313" key="3">
    <source>
        <dbReference type="EMBL" id="SHE97975.1"/>
    </source>
</evidence>
<reference evidence="3 4" key="1">
    <citation type="submission" date="2016-11" db="EMBL/GenBank/DDBJ databases">
        <authorList>
            <person name="Jaros S."/>
            <person name="Januszkiewicz K."/>
            <person name="Wedrychowicz H."/>
        </authorList>
    </citation>
    <scope>NUCLEOTIDE SEQUENCE [LARGE SCALE GENOMIC DNA]</scope>
    <source>
        <strain evidence="3 4">DSM 16112</strain>
    </source>
</reference>
<evidence type="ECO:0000256" key="1">
    <source>
        <dbReference type="ARBA" id="ARBA00007613"/>
    </source>
</evidence>
<dbReference type="NCBIfam" id="TIGR01845">
    <property type="entry name" value="outer_NodT"/>
    <property type="match status" value="1"/>
</dbReference>
<dbReference type="PANTHER" id="PTHR30203:SF33">
    <property type="entry name" value="BLR4455 PROTEIN"/>
    <property type="match status" value="1"/>
</dbReference>
<dbReference type="AlphaFoldDB" id="A0A1M4XX05"/>
<keyword evidence="4" id="KW-1185">Reference proteome</keyword>
<protein>
    <submittedName>
        <fullName evidence="3">Efflux transporter, outer membrane factor (OMF) lipoprotein, NodT family</fullName>
    </submittedName>
</protein>
<dbReference type="PANTHER" id="PTHR30203">
    <property type="entry name" value="OUTER MEMBRANE CATION EFFLUX PROTEIN"/>
    <property type="match status" value="1"/>
</dbReference>
<organism evidence="3 4">
    <name type="scientific">Lampropedia hyalina DSM 16112</name>
    <dbReference type="NCBI Taxonomy" id="1122156"/>
    <lineage>
        <taxon>Bacteria</taxon>
        <taxon>Pseudomonadati</taxon>
        <taxon>Pseudomonadota</taxon>
        <taxon>Betaproteobacteria</taxon>
        <taxon>Burkholderiales</taxon>
        <taxon>Comamonadaceae</taxon>
        <taxon>Lampropedia</taxon>
    </lineage>
</organism>
<dbReference type="Gene3D" id="1.20.1600.10">
    <property type="entry name" value="Outer membrane efflux proteins (OEP)"/>
    <property type="match status" value="1"/>
</dbReference>
<dbReference type="PROSITE" id="PS51257">
    <property type="entry name" value="PROKAR_LIPOPROTEIN"/>
    <property type="match status" value="1"/>
</dbReference>
<dbReference type="Gene3D" id="2.20.200.10">
    <property type="entry name" value="Outer membrane efflux proteins (OEP)"/>
    <property type="match status" value="1"/>
</dbReference>
<keyword evidence="2 3" id="KW-0449">Lipoprotein</keyword>
<feature type="chain" id="PRO_5011808880" evidence="2">
    <location>
        <begin position="27"/>
        <end position="488"/>
    </location>
</feature>
<comment type="similarity">
    <text evidence="1 2">Belongs to the outer membrane factor (OMF) (TC 1.B.17) family.</text>
</comment>